<feature type="transmembrane region" description="Helical" evidence="10">
    <location>
        <begin position="512"/>
        <end position="533"/>
    </location>
</feature>
<dbReference type="GO" id="GO:0016020">
    <property type="term" value="C:membrane"/>
    <property type="evidence" value="ECO:0007669"/>
    <property type="project" value="UniProtKB-SubCell"/>
</dbReference>
<dbReference type="InterPro" id="IPR010929">
    <property type="entry name" value="PDR_CDR_ABC"/>
</dbReference>
<evidence type="ECO:0000256" key="1">
    <source>
        <dbReference type="ARBA" id="ARBA00004141"/>
    </source>
</evidence>
<feature type="transmembrane region" description="Helical" evidence="10">
    <location>
        <begin position="1088"/>
        <end position="1107"/>
    </location>
</feature>
<evidence type="ECO:0000256" key="5">
    <source>
        <dbReference type="ARBA" id="ARBA00022741"/>
    </source>
</evidence>
<dbReference type="PANTHER" id="PTHR19241">
    <property type="entry name" value="ATP-BINDING CASSETTE TRANSPORTER"/>
    <property type="match status" value="1"/>
</dbReference>
<feature type="compositionally biased region" description="Polar residues" evidence="9">
    <location>
        <begin position="10"/>
        <end position="23"/>
    </location>
</feature>
<sequence length="1383" mass="151479">MADEKIVPTTIGSSDVDSSQPNPISHKDTESIRLLLDSQSPNGSHDLKQIGVSFRDLSVVAPTGTEITVKTLGRAILNTFGPDQVQFVKTHLLNHWWPQKPGSSSARAILNGLSGIVKPGEMLLVLGSPGSGCSSFLRTIANQSPLTVHGDLSFAGIPAAAFKKSHSRETIYLPEEDKHIASLTVRQTIAFALRSSLPSRLGGTSTVTNLVEAIAKLLGLGHALETPVGGAFTPGISGGERKRVSIAEVFAAGSSVQSFDNSTRGLDSSTALDFARALRAFTDIGNKATIATLYQAGEELYSQFDKVILLDKGHQVFFGSTTQARSYFEELGFIHVEGQTTAEFLVTVTDPNTRTAKPGSLAEGIKTPEDLASAFKASRYYKSILSEIEAYNLEQAGSATPLPSDKYRLSYPAQVRECLRREFHLVLGQRRVYFVKWLTTIILCLLCGSAYFDIDNTAQGAFTRGGILYFSLIINGWLQFPELFDAHTNRPVVERQAQLHVTRPSAVAVARFLIDLPLIAFQHVIFIIGFYFLARLQLEAGKFFFFYLTLFVSTVCFSNLLRMFASYVGTLDDCFRYGGFSCTVLLLFAGFLIPPVDMTAAFGWLHYINPMYYGYENLFVNEFEGLSLACHDNIVPSDGVTGHQTCAIRGAVPGDTLVSGSQYFETFGFDISHKWRNIGIMIAIALAYLLAAVVGSETRRFTPQGGAPLIFTKRPDKTSKKPSDKADVEKAAPTMQALNSGISVPGNKLGELALTWRDINVNIGGNEILKGISGFARRGELTALCGASGAGKTTLLTALSQTNFAGDLQGEVLVDGRPPDENYRKTIGFAQQMDLHDGTATVREALEFSALLRQPNDYSREEKLAYVDKVLETLDLVDVQHVLIGEDGGGLGVERLKRVTIAIELVARPQILFADEPTSGLDSQGAARIVHFLKHVARQGQAVVVTVHQPSALLFSQFDNLLALSSEGRQLYFGRVADALSYFARHGAVSPPGANPAEFILETVGAGINARNNDKGATWASNWSASPELAGLLTEIDHGIKRRPSSGSVAGTPPKSSYNATVFEQTWLLTKRMLLGQWRNPPYMYSKIWVHVISGILVGFTFFQIGTSPQDLQNRSFSVFFILFLCNAIVNVILARYFFASLYWLFREGPSHAYGWVAFVTSTILAEIPGAVLVTVLYFVLWYFPSGLPLEEAGYIFLFLLTYEVFQVLLGLFMMALSPDLGVAGNVLVFIVCTLNWFNGIIVPFHQLQVFWRSWLYYLSPFTYLLGGMIIAVTSSVSVDCKASDLVEFTAPDNQTCASYAADWALEASAQLLNPDASGDTACQVCMLTSGSQYLELFNLNDAFGGKWGCWAIFLLFTFSNLALVYLFTWATRVKGRKLLYFI</sequence>
<keyword evidence="4 10" id="KW-0812">Transmembrane</keyword>
<organism evidence="12 13">
    <name type="scientific">Parathielavia appendiculata</name>
    <dbReference type="NCBI Taxonomy" id="2587402"/>
    <lineage>
        <taxon>Eukaryota</taxon>
        <taxon>Fungi</taxon>
        <taxon>Dikarya</taxon>
        <taxon>Ascomycota</taxon>
        <taxon>Pezizomycotina</taxon>
        <taxon>Sordariomycetes</taxon>
        <taxon>Sordariomycetidae</taxon>
        <taxon>Sordariales</taxon>
        <taxon>Chaetomiaceae</taxon>
        <taxon>Parathielavia</taxon>
    </lineage>
</organism>
<dbReference type="GO" id="GO:0016887">
    <property type="term" value="F:ATP hydrolysis activity"/>
    <property type="evidence" value="ECO:0007669"/>
    <property type="project" value="InterPro"/>
</dbReference>
<dbReference type="Proteomes" id="UP001302602">
    <property type="component" value="Unassembled WGS sequence"/>
</dbReference>
<dbReference type="Pfam" id="PF19055">
    <property type="entry name" value="ABC2_membrane_7"/>
    <property type="match status" value="1"/>
</dbReference>
<feature type="transmembrane region" description="Helical" evidence="10">
    <location>
        <begin position="1255"/>
        <end position="1277"/>
    </location>
</feature>
<reference evidence="12" key="2">
    <citation type="submission" date="2023-05" db="EMBL/GenBank/DDBJ databases">
        <authorList>
            <consortium name="Lawrence Berkeley National Laboratory"/>
            <person name="Steindorff A."/>
            <person name="Hensen N."/>
            <person name="Bonometti L."/>
            <person name="Westerberg I."/>
            <person name="Brannstrom I.O."/>
            <person name="Guillou S."/>
            <person name="Cros-Aarteil S."/>
            <person name="Calhoun S."/>
            <person name="Haridas S."/>
            <person name="Kuo A."/>
            <person name="Mondo S."/>
            <person name="Pangilinan J."/>
            <person name="Riley R."/>
            <person name="Labutti K."/>
            <person name="Andreopoulos B."/>
            <person name="Lipzen A."/>
            <person name="Chen C."/>
            <person name="Yanf M."/>
            <person name="Daum C."/>
            <person name="Ng V."/>
            <person name="Clum A."/>
            <person name="Ohm R."/>
            <person name="Martin F."/>
            <person name="Silar P."/>
            <person name="Natvig D."/>
            <person name="Lalanne C."/>
            <person name="Gautier V."/>
            <person name="Ament-Velasquez S.L."/>
            <person name="Kruys A."/>
            <person name="Hutchinson M.I."/>
            <person name="Powell A.J."/>
            <person name="Barry K."/>
            <person name="Miller A.N."/>
            <person name="Grigoriev I.V."/>
            <person name="Debuchy R."/>
            <person name="Gladieux P."/>
            <person name="Thoren M.H."/>
            <person name="Johannesson H."/>
        </authorList>
    </citation>
    <scope>NUCLEOTIDE SEQUENCE</scope>
    <source>
        <strain evidence="12">CBS 731.68</strain>
    </source>
</reference>
<dbReference type="Gene3D" id="3.40.50.300">
    <property type="entry name" value="P-loop containing nucleotide triphosphate hydrolases"/>
    <property type="match status" value="2"/>
</dbReference>
<keyword evidence="3" id="KW-0813">Transport</keyword>
<feature type="transmembrane region" description="Helical" evidence="10">
    <location>
        <begin position="461"/>
        <end position="480"/>
    </location>
</feature>
<comment type="similarity">
    <text evidence="2">Belongs to the ABC transporter superfamily. ABCG family. PDR (TC 3.A.1.205) subfamily.</text>
</comment>
<dbReference type="InterPro" id="IPR003439">
    <property type="entry name" value="ABC_transporter-like_ATP-bd"/>
</dbReference>
<dbReference type="GO" id="GO:0140359">
    <property type="term" value="F:ABC-type transporter activity"/>
    <property type="evidence" value="ECO:0007669"/>
    <property type="project" value="InterPro"/>
</dbReference>
<dbReference type="InterPro" id="IPR017871">
    <property type="entry name" value="ABC_transporter-like_CS"/>
</dbReference>
<dbReference type="GeneID" id="87833966"/>
<comment type="subcellular location">
    <subcellularLocation>
        <location evidence="1">Membrane</location>
        <topology evidence="1">Multi-pass membrane protein</topology>
    </subcellularLocation>
</comment>
<name>A0AAN6YZZ7_9PEZI</name>
<dbReference type="InterPro" id="IPR003593">
    <property type="entry name" value="AAA+_ATPase"/>
</dbReference>
<evidence type="ECO:0000256" key="8">
    <source>
        <dbReference type="ARBA" id="ARBA00023136"/>
    </source>
</evidence>
<keyword evidence="13" id="KW-1185">Reference proteome</keyword>
<dbReference type="CDD" id="cd03233">
    <property type="entry name" value="ABCG_PDR_domain1"/>
    <property type="match status" value="1"/>
</dbReference>
<dbReference type="PROSITE" id="PS00211">
    <property type="entry name" value="ABC_TRANSPORTER_1"/>
    <property type="match status" value="1"/>
</dbReference>
<accession>A0AAN6YZZ7</accession>
<evidence type="ECO:0000256" key="2">
    <source>
        <dbReference type="ARBA" id="ARBA00006012"/>
    </source>
</evidence>
<reference evidence="12" key="1">
    <citation type="journal article" date="2023" name="Mol. Phylogenet. Evol.">
        <title>Genome-scale phylogeny and comparative genomics of the fungal order Sordariales.</title>
        <authorList>
            <person name="Hensen N."/>
            <person name="Bonometti L."/>
            <person name="Westerberg I."/>
            <person name="Brannstrom I.O."/>
            <person name="Guillou S."/>
            <person name="Cros-Aarteil S."/>
            <person name="Calhoun S."/>
            <person name="Haridas S."/>
            <person name="Kuo A."/>
            <person name="Mondo S."/>
            <person name="Pangilinan J."/>
            <person name="Riley R."/>
            <person name="LaButti K."/>
            <person name="Andreopoulos B."/>
            <person name="Lipzen A."/>
            <person name="Chen C."/>
            <person name="Yan M."/>
            <person name="Daum C."/>
            <person name="Ng V."/>
            <person name="Clum A."/>
            <person name="Steindorff A."/>
            <person name="Ohm R.A."/>
            <person name="Martin F."/>
            <person name="Silar P."/>
            <person name="Natvig D.O."/>
            <person name="Lalanne C."/>
            <person name="Gautier V."/>
            <person name="Ament-Velasquez S.L."/>
            <person name="Kruys A."/>
            <person name="Hutchinson M.I."/>
            <person name="Powell A.J."/>
            <person name="Barry K."/>
            <person name="Miller A.N."/>
            <person name="Grigoriev I.V."/>
            <person name="Debuchy R."/>
            <person name="Gladieux P."/>
            <person name="Hiltunen Thoren M."/>
            <person name="Johannesson H."/>
        </authorList>
    </citation>
    <scope>NUCLEOTIDE SEQUENCE</scope>
    <source>
        <strain evidence="12">CBS 731.68</strain>
    </source>
</reference>
<keyword evidence="5" id="KW-0547">Nucleotide-binding</keyword>
<evidence type="ECO:0000313" key="12">
    <source>
        <dbReference type="EMBL" id="KAK4120366.1"/>
    </source>
</evidence>
<dbReference type="InterPro" id="IPR013525">
    <property type="entry name" value="ABC2_TM"/>
</dbReference>
<keyword evidence="6" id="KW-0067">ATP-binding</keyword>
<feature type="transmembrane region" description="Helical" evidence="10">
    <location>
        <begin position="1223"/>
        <end position="1243"/>
    </location>
</feature>
<feature type="transmembrane region" description="Helical" evidence="10">
    <location>
        <begin position="545"/>
        <end position="565"/>
    </location>
</feature>
<dbReference type="InterPro" id="IPR034001">
    <property type="entry name" value="ABCG_PDR_1"/>
</dbReference>
<evidence type="ECO:0000259" key="11">
    <source>
        <dbReference type="PROSITE" id="PS50893"/>
    </source>
</evidence>
<dbReference type="SMART" id="SM00382">
    <property type="entry name" value="AAA"/>
    <property type="match status" value="2"/>
</dbReference>
<evidence type="ECO:0000256" key="10">
    <source>
        <dbReference type="SAM" id="Phobius"/>
    </source>
</evidence>
<feature type="transmembrane region" description="Helical" evidence="10">
    <location>
        <begin position="1119"/>
        <end position="1144"/>
    </location>
</feature>
<feature type="transmembrane region" description="Helical" evidence="10">
    <location>
        <begin position="678"/>
        <end position="695"/>
    </location>
</feature>
<feature type="domain" description="ABC transporter" evidence="11">
    <location>
        <begin position="90"/>
        <end position="337"/>
    </location>
</feature>
<dbReference type="SUPFAM" id="SSF52540">
    <property type="entry name" value="P-loop containing nucleoside triphosphate hydrolases"/>
    <property type="match status" value="2"/>
</dbReference>
<dbReference type="InterPro" id="IPR043926">
    <property type="entry name" value="ABCG_dom"/>
</dbReference>
<feature type="transmembrane region" description="Helical" evidence="10">
    <location>
        <begin position="1351"/>
        <end position="1371"/>
    </location>
</feature>
<evidence type="ECO:0000313" key="13">
    <source>
        <dbReference type="Proteomes" id="UP001302602"/>
    </source>
</evidence>
<evidence type="ECO:0000256" key="7">
    <source>
        <dbReference type="ARBA" id="ARBA00022989"/>
    </source>
</evidence>
<dbReference type="RefSeq" id="XP_062644137.1">
    <property type="nucleotide sequence ID" value="XM_062797199.1"/>
</dbReference>
<feature type="transmembrane region" description="Helical" evidence="10">
    <location>
        <begin position="434"/>
        <end position="454"/>
    </location>
</feature>
<dbReference type="PROSITE" id="PS50893">
    <property type="entry name" value="ABC_TRANSPORTER_2"/>
    <property type="match status" value="2"/>
</dbReference>
<evidence type="ECO:0000256" key="3">
    <source>
        <dbReference type="ARBA" id="ARBA00022448"/>
    </source>
</evidence>
<feature type="region of interest" description="Disordered" evidence="9">
    <location>
        <begin position="1"/>
        <end position="26"/>
    </location>
</feature>
<comment type="caution">
    <text evidence="12">The sequence shown here is derived from an EMBL/GenBank/DDBJ whole genome shotgun (WGS) entry which is preliminary data.</text>
</comment>
<keyword evidence="7 10" id="KW-1133">Transmembrane helix</keyword>
<dbReference type="InterPro" id="IPR027417">
    <property type="entry name" value="P-loop_NTPase"/>
</dbReference>
<evidence type="ECO:0000256" key="4">
    <source>
        <dbReference type="ARBA" id="ARBA00022692"/>
    </source>
</evidence>
<dbReference type="Pfam" id="PF01061">
    <property type="entry name" value="ABC2_membrane"/>
    <property type="match status" value="2"/>
</dbReference>
<dbReference type="GO" id="GO:0005524">
    <property type="term" value="F:ATP binding"/>
    <property type="evidence" value="ECO:0007669"/>
    <property type="project" value="UniProtKB-KW"/>
</dbReference>
<dbReference type="Pfam" id="PF00005">
    <property type="entry name" value="ABC_tran"/>
    <property type="match status" value="2"/>
</dbReference>
<feature type="transmembrane region" description="Helical" evidence="10">
    <location>
        <begin position="1196"/>
        <end position="1217"/>
    </location>
</feature>
<gene>
    <name evidence="12" type="ORF">N657DRAFT_693082</name>
</gene>
<proteinExistence type="inferred from homology"/>
<protein>
    <recommendedName>
        <fullName evidence="11">ABC transporter domain-containing protein</fullName>
    </recommendedName>
</protein>
<evidence type="ECO:0000256" key="9">
    <source>
        <dbReference type="SAM" id="MobiDB-lite"/>
    </source>
</evidence>
<feature type="domain" description="ABC transporter" evidence="11">
    <location>
        <begin position="754"/>
        <end position="992"/>
    </location>
</feature>
<keyword evidence="8 10" id="KW-0472">Membrane</keyword>
<feature type="transmembrane region" description="Helical" evidence="10">
    <location>
        <begin position="577"/>
        <end position="596"/>
    </location>
</feature>
<dbReference type="Pfam" id="PF06422">
    <property type="entry name" value="PDR_CDR"/>
    <property type="match status" value="1"/>
</dbReference>
<evidence type="ECO:0000256" key="6">
    <source>
        <dbReference type="ARBA" id="ARBA00022840"/>
    </source>
</evidence>
<feature type="transmembrane region" description="Helical" evidence="10">
    <location>
        <begin position="1156"/>
        <end position="1184"/>
    </location>
</feature>
<dbReference type="EMBL" id="MU853239">
    <property type="protein sequence ID" value="KAK4120366.1"/>
    <property type="molecule type" value="Genomic_DNA"/>
</dbReference>